<sequence>MELAQRNITMPCDDSNKAFLKIIKIHEKSKEMKSLCEDLDLYKELVQESKNGMEKGVQSKDTGAKKKDEEQKNKIELMNDELEEKEEDNNDDNYDDDDDDIKELKRNLWNVQGTLVQQIVEFYKSFVNDNHHLDTDEVKMEITPGVGGQEALLFSKKLFTMYENFCKKKNYEYEVKNRITDDMTKGGNKNIVVHIRGKDVYENFAQEIGIHRVQRVPINSKKIQTSTSIVLIFDEKRIKDKLQKKINFSKTDLLIETKRSGGAGGQSVNKNETCVKIVHKPTNITVEVQKTSSQIQNKSIAIELLRSKLYNFYYEQEKIIYLKDKKNQKLSGNRSEKIRTYNFIHDVVIDHVANVQYSDIHKFFKGDHLIQLINKKKKIFYQNIVDETLMYILSQHSSVVQFVK</sequence>
<reference evidence="7" key="1">
    <citation type="submission" date="2016-05" db="EMBL/GenBank/DDBJ databases">
        <authorList>
            <person name="Naeem Raeece"/>
        </authorList>
    </citation>
    <scope>NUCLEOTIDE SEQUENCE [LARGE SCALE GENOMIC DNA]</scope>
</reference>
<dbReference type="SUPFAM" id="SSF75620">
    <property type="entry name" value="Release factor"/>
    <property type="match status" value="1"/>
</dbReference>
<dbReference type="PANTHER" id="PTHR43804:SF7">
    <property type="entry name" value="LD18447P"/>
    <property type="match status" value="1"/>
</dbReference>
<accession>A0A1A8VUH8</accession>
<feature type="compositionally biased region" description="Basic and acidic residues" evidence="4">
    <location>
        <begin position="62"/>
        <end position="77"/>
    </location>
</feature>
<evidence type="ECO:0000256" key="3">
    <source>
        <dbReference type="ARBA" id="ARBA00022917"/>
    </source>
</evidence>
<feature type="region of interest" description="Disordered" evidence="4">
    <location>
        <begin position="48"/>
        <end position="99"/>
    </location>
</feature>
<dbReference type="InterPro" id="IPR000352">
    <property type="entry name" value="Pep_chain_release_fac_I"/>
</dbReference>
<comment type="similarity">
    <text evidence="1">Belongs to the prokaryotic/mitochondrial release factor family.</text>
</comment>
<dbReference type="Gene3D" id="3.30.160.20">
    <property type="match status" value="1"/>
</dbReference>
<evidence type="ECO:0000259" key="5">
    <source>
        <dbReference type="SMART" id="SM00937"/>
    </source>
</evidence>
<dbReference type="AlphaFoldDB" id="A0A1A8VUH8"/>
<dbReference type="Proteomes" id="UP000078597">
    <property type="component" value="Unassembled WGS sequence"/>
</dbReference>
<dbReference type="GO" id="GO:0003747">
    <property type="term" value="F:translation release factor activity"/>
    <property type="evidence" value="ECO:0007669"/>
    <property type="project" value="InterPro"/>
</dbReference>
<evidence type="ECO:0000256" key="4">
    <source>
        <dbReference type="SAM" id="MobiDB-lite"/>
    </source>
</evidence>
<dbReference type="EMBL" id="FLQW01000478">
    <property type="protein sequence ID" value="SBS84135.1"/>
    <property type="molecule type" value="Genomic_DNA"/>
</dbReference>
<dbReference type="PANTHER" id="PTHR43804">
    <property type="entry name" value="LD18447P"/>
    <property type="match status" value="1"/>
</dbReference>
<dbReference type="InterPro" id="IPR050057">
    <property type="entry name" value="Prokaryotic/Mito_RF"/>
</dbReference>
<dbReference type="SMART" id="SM00937">
    <property type="entry name" value="PCRF"/>
    <property type="match status" value="1"/>
</dbReference>
<evidence type="ECO:0000256" key="2">
    <source>
        <dbReference type="ARBA" id="ARBA00022481"/>
    </source>
</evidence>
<feature type="domain" description="Peptide chain release factor" evidence="5">
    <location>
        <begin position="83"/>
        <end position="207"/>
    </location>
</feature>
<dbReference type="Gene3D" id="3.30.70.1660">
    <property type="match status" value="1"/>
</dbReference>
<name>A0A1A8VUH8_PLAMA</name>
<dbReference type="Pfam" id="PF00472">
    <property type="entry name" value="RF-1"/>
    <property type="match status" value="1"/>
</dbReference>
<gene>
    <name evidence="6" type="ORF">PMALA_008910</name>
</gene>
<dbReference type="GO" id="GO:0005737">
    <property type="term" value="C:cytoplasm"/>
    <property type="evidence" value="ECO:0007669"/>
    <property type="project" value="UniProtKB-ARBA"/>
</dbReference>
<feature type="compositionally biased region" description="Acidic residues" evidence="4">
    <location>
        <begin position="78"/>
        <end position="99"/>
    </location>
</feature>
<keyword evidence="2" id="KW-0488">Methylation</keyword>
<proteinExistence type="inferred from homology"/>
<keyword evidence="3" id="KW-0648">Protein biosynthesis</keyword>
<organism evidence="6 7">
    <name type="scientific">Plasmodium malariae</name>
    <dbReference type="NCBI Taxonomy" id="5858"/>
    <lineage>
        <taxon>Eukaryota</taxon>
        <taxon>Sar</taxon>
        <taxon>Alveolata</taxon>
        <taxon>Apicomplexa</taxon>
        <taxon>Aconoidasida</taxon>
        <taxon>Haemosporida</taxon>
        <taxon>Plasmodiidae</taxon>
        <taxon>Plasmodium</taxon>
        <taxon>Plasmodium (Plasmodium)</taxon>
    </lineage>
</organism>
<dbReference type="InterPro" id="IPR045853">
    <property type="entry name" value="Pep_chain_release_fac_I_sf"/>
</dbReference>
<dbReference type="VEuPathDB" id="PlasmoDB:PmUG01_07044200"/>
<evidence type="ECO:0000313" key="6">
    <source>
        <dbReference type="EMBL" id="SBS84135.1"/>
    </source>
</evidence>
<evidence type="ECO:0000256" key="1">
    <source>
        <dbReference type="ARBA" id="ARBA00010835"/>
    </source>
</evidence>
<dbReference type="Pfam" id="PF03462">
    <property type="entry name" value="PCRF"/>
    <property type="match status" value="1"/>
</dbReference>
<protein>
    <submittedName>
        <fullName evidence="6">Peptide release factor, putative</fullName>
    </submittedName>
</protein>
<evidence type="ECO:0000313" key="7">
    <source>
        <dbReference type="Proteomes" id="UP000078597"/>
    </source>
</evidence>
<dbReference type="InterPro" id="IPR005139">
    <property type="entry name" value="PCRF"/>
</dbReference>